<sequence>MQERNSRSRLLLTTTLLVSSMTCAHAADQRNTTFNSSNGLSATYVTCQKQARGAVERAACVSQEETLQDRRLNKAYKLLLSSLKADVRTKLVEAQRAWLQSRTKDGNLEAAIYGDSQAENIESAEAAMLRLTARADQLEKYAALIN</sequence>
<feature type="signal peptide" evidence="1">
    <location>
        <begin position="1"/>
        <end position="26"/>
    </location>
</feature>
<feature type="domain" description="Lysozyme inhibitor LprI-like N-terminal" evidence="2">
    <location>
        <begin position="47"/>
        <end position="138"/>
    </location>
</feature>
<keyword evidence="1" id="KW-0732">Signal</keyword>
<evidence type="ECO:0000259" key="2">
    <source>
        <dbReference type="Pfam" id="PF07007"/>
    </source>
</evidence>
<dbReference type="STRING" id="456327.BJD11_23340"/>
<evidence type="ECO:0000313" key="4">
    <source>
        <dbReference type="Proteomes" id="UP000007069"/>
    </source>
</evidence>
<dbReference type="Gene3D" id="1.20.1270.180">
    <property type="match status" value="1"/>
</dbReference>
<dbReference type="Proteomes" id="UP000007069">
    <property type="component" value="Chromosome"/>
</dbReference>
<name>Q3BM72_XANE5</name>
<evidence type="ECO:0000256" key="1">
    <source>
        <dbReference type="SAM" id="SignalP"/>
    </source>
</evidence>
<dbReference type="eggNOG" id="COG3755">
    <property type="taxonomic scope" value="Bacteria"/>
</dbReference>
<protein>
    <submittedName>
        <fullName evidence="3">Putative secreted protein</fullName>
    </submittedName>
</protein>
<dbReference type="InterPro" id="IPR009739">
    <property type="entry name" value="LprI-like_N"/>
</dbReference>
<gene>
    <name evidence="3" type="ordered locus">XCV4410</name>
</gene>
<dbReference type="KEGG" id="xcv:XCV4410"/>
<feature type="chain" id="PRO_5004224631" evidence="1">
    <location>
        <begin position="27"/>
        <end position="146"/>
    </location>
</feature>
<proteinExistence type="predicted"/>
<reference evidence="3 4" key="1">
    <citation type="journal article" date="2005" name="J. Bacteriol.">
        <title>Insights into genome plasticity and pathogenicity of the plant pathogenic Bacterium Xanthomonas campestris pv. vesicatoria revealed by the complete genome sequence.</title>
        <authorList>
            <person name="Thieme F."/>
            <person name="Koebnik R."/>
            <person name="Bekel T."/>
            <person name="Berger C."/>
            <person name="Boch J."/>
            <person name="Buettner D."/>
            <person name="Caldana C."/>
            <person name="Gaigalat L."/>
            <person name="Goesmann A."/>
            <person name="Kay S."/>
            <person name="Kirchner O."/>
            <person name="Lanz C."/>
            <person name="Linke B."/>
            <person name="McHardy A.C."/>
            <person name="Meyer F."/>
            <person name="Mittenhuber G."/>
            <person name="Nies D.H."/>
            <person name="Niesbach-Kloesgen U."/>
            <person name="Patschkowski T."/>
            <person name="Rueckert C."/>
            <person name="Rupp O."/>
            <person name="Schneicker S."/>
            <person name="Schuster S.C."/>
            <person name="Vorhoelter F.J."/>
            <person name="Weber E."/>
            <person name="Puehler A."/>
            <person name="Bonas U."/>
            <person name="Bartels D."/>
            <person name="Kaiser O."/>
        </authorList>
    </citation>
    <scope>NUCLEOTIDE SEQUENCE [LARGE SCALE GENOMIC DNA]</scope>
    <source>
        <strain evidence="3 4">85-10</strain>
    </source>
</reference>
<dbReference type="EMBL" id="AM039952">
    <property type="protein sequence ID" value="CAJ26141.1"/>
    <property type="molecule type" value="Genomic_DNA"/>
</dbReference>
<dbReference type="HOGENOM" id="CLU_128596_6_0_6"/>
<dbReference type="AlphaFoldDB" id="Q3BM72"/>
<accession>Q3BM72</accession>
<dbReference type="Pfam" id="PF07007">
    <property type="entry name" value="LprI"/>
    <property type="match status" value="1"/>
</dbReference>
<evidence type="ECO:0000313" key="3">
    <source>
        <dbReference type="EMBL" id="CAJ26141.1"/>
    </source>
</evidence>
<organism evidence="4">
    <name type="scientific">Xanthomonas euvesicatoria pv. vesicatoria (strain 85-10)</name>
    <name type="common">Xanthomonas campestris pv. vesicatoria</name>
    <dbReference type="NCBI Taxonomy" id="316273"/>
    <lineage>
        <taxon>Bacteria</taxon>
        <taxon>Pseudomonadati</taxon>
        <taxon>Pseudomonadota</taxon>
        <taxon>Gammaproteobacteria</taxon>
        <taxon>Lysobacterales</taxon>
        <taxon>Lysobacteraceae</taxon>
        <taxon>Xanthomonas</taxon>
    </lineage>
</organism>